<organism evidence="2 3">
    <name type="scientific">Leptomonas seymouri</name>
    <dbReference type="NCBI Taxonomy" id="5684"/>
    <lineage>
        <taxon>Eukaryota</taxon>
        <taxon>Discoba</taxon>
        <taxon>Euglenozoa</taxon>
        <taxon>Kinetoplastea</taxon>
        <taxon>Metakinetoplastina</taxon>
        <taxon>Trypanosomatida</taxon>
        <taxon>Trypanosomatidae</taxon>
        <taxon>Leishmaniinae</taxon>
        <taxon>Leptomonas</taxon>
    </lineage>
</organism>
<dbReference type="EMBL" id="LJSK01000038">
    <property type="protein sequence ID" value="KPI88854.1"/>
    <property type="molecule type" value="Genomic_DNA"/>
</dbReference>
<dbReference type="OMA" id="PTRWYST"/>
<dbReference type="OrthoDB" id="273598at2759"/>
<feature type="region of interest" description="Disordered" evidence="1">
    <location>
        <begin position="43"/>
        <end position="99"/>
    </location>
</feature>
<protein>
    <submittedName>
        <fullName evidence="2">Uncharacterized protein</fullName>
    </submittedName>
</protein>
<accession>A0A0N1PEF6</accession>
<evidence type="ECO:0000256" key="1">
    <source>
        <dbReference type="SAM" id="MobiDB-lite"/>
    </source>
</evidence>
<comment type="caution">
    <text evidence="2">The sequence shown here is derived from an EMBL/GenBank/DDBJ whole genome shotgun (WGS) entry which is preliminary data.</text>
</comment>
<keyword evidence="3" id="KW-1185">Reference proteome</keyword>
<dbReference type="VEuPathDB" id="TriTrypDB:Lsey_0038_0250"/>
<feature type="region of interest" description="Disordered" evidence="1">
    <location>
        <begin position="337"/>
        <end position="370"/>
    </location>
</feature>
<gene>
    <name evidence="2" type="ORF">ABL78_2048</name>
</gene>
<evidence type="ECO:0000313" key="2">
    <source>
        <dbReference type="EMBL" id="KPI88854.1"/>
    </source>
</evidence>
<name>A0A0N1PEF6_LEPSE</name>
<feature type="compositionally biased region" description="Polar residues" evidence="1">
    <location>
        <begin position="72"/>
        <end position="92"/>
    </location>
</feature>
<dbReference type="Proteomes" id="UP000038009">
    <property type="component" value="Unassembled WGS sequence"/>
</dbReference>
<feature type="compositionally biased region" description="Low complexity" evidence="1">
    <location>
        <begin position="499"/>
        <end position="509"/>
    </location>
</feature>
<feature type="compositionally biased region" description="Basic and acidic residues" evidence="1">
    <location>
        <begin position="347"/>
        <end position="362"/>
    </location>
</feature>
<dbReference type="AlphaFoldDB" id="A0A0N1PEF6"/>
<evidence type="ECO:0000313" key="3">
    <source>
        <dbReference type="Proteomes" id="UP000038009"/>
    </source>
</evidence>
<proteinExistence type="predicted"/>
<reference evidence="2 3" key="1">
    <citation type="journal article" date="2015" name="PLoS Pathog.">
        <title>Leptomonas seymouri: Adaptations to the Dixenous Life Cycle Analyzed by Genome Sequencing, Transcriptome Profiling and Co-infection with Leishmania donovani.</title>
        <authorList>
            <person name="Kraeva N."/>
            <person name="Butenko A."/>
            <person name="Hlavacova J."/>
            <person name="Kostygov A."/>
            <person name="Myskova J."/>
            <person name="Grybchuk D."/>
            <person name="Lestinova T."/>
            <person name="Votypka J."/>
            <person name="Volf P."/>
            <person name="Opperdoes F."/>
            <person name="Flegontov P."/>
            <person name="Lukes J."/>
            <person name="Yurchenko V."/>
        </authorList>
    </citation>
    <scope>NUCLEOTIDE SEQUENCE [LARGE SCALE GENOMIC DNA]</scope>
    <source>
        <strain evidence="2 3">ATCC 30220</strain>
    </source>
</reference>
<feature type="region of interest" description="Disordered" evidence="1">
    <location>
        <begin position="499"/>
        <end position="524"/>
    </location>
</feature>
<sequence length="1132" mass="125856">MPYDSIGGLPPLPTQPWYGTVYEPKQCISSSALQNPSWRILKENSRPLESSTEPGNSFAHHKLLGGQHAPLPSTTDTSSLPLATPSSHTRSVPQRHDLPDVEKSNELEGCSLKDGNPWFARATMAEVEGRRLHSESGVAVFRTLPYATLAAAELQTTSTKTSSCFLPSFGEKSVAAKPLLEPFVNAQVLAQNAAEETWYTRRLRYLQWLRKGALVAKQKEEREESQRIRSLAQPDSSLCLSGAALMGVEGVFSGMPRNCSRLPPLDRSATLSGEVCNTVQQSESMRGCEKPDPNLLPSDRLEEGAFEAMRGDELAANPNAVAVRELFRVARDSTITPVLSSTPGLQEGDREGADDSKDDRLVDGAATSSLPGQFSTTTTVAGAYMTSSTHGPLIDDGSLYLDEDGFSFIRTGREEMEMDDEADTESVTSKSTVEPPLEFTVACLLRKRMHNTIAAFTPSSVHTLDAPPQKTKRRFLGQARLQGNVDSEDNKAAQTLRIAAATPSSSPTAIHGSANEGATGESAELTVRLPQSGFLSIRTVRRLVYEEAYERGLLLQLAFQSSPTRWYSTELPSGEDGLSFRRVYAPTMMPDAELEARLNDATAQAIQTIARPRQTEARAVAAREKNLIWSPSAVGAVYWPEQLSYPKADAVAASDIDGTIDASAVSVEVAAREKEALFGQWQRLHRNLSAQWNLLEEEQAARLPLLGQFVSCAYPEPCTCLECDQEVLNLSAIPLEPTVKPICWFTSVVLGGHFHVLQKEMLREHEEGLVAIYAEFRLLFITTYTHEKLLEEEARRFQKMMRYHEFCLRVAAHSESARDSKSNHCAICPVSASTGAELIQDGQSPITTEQRMRRLRQHRLQAFRAFDSPYFSYLVYIEVVTLTLVEEQVREMLMEEEAVHREEMATLTRMDEQFGFLLSLERCQRSWIVVMMEEEHLAMLAGPLVELQAAHKAEVQEREAEAYALKCVSERQAFMNVAIEEKHVVVEQEFAEHRILIRDIRQQLLALLVANRSAKDSVALARNWLHEQQQSALVRAEHRLRDLLTLKEEPSAFQTILVAAEESRQASERDAQHRMAQVAEADVAAAAKAALLERENMQRDPKLRPSAKLPEDGANSFTKLATTLKEDFVFFL</sequence>